<organism evidence="2 3">
    <name type="scientific">Gigaspora margarita</name>
    <dbReference type="NCBI Taxonomy" id="4874"/>
    <lineage>
        <taxon>Eukaryota</taxon>
        <taxon>Fungi</taxon>
        <taxon>Fungi incertae sedis</taxon>
        <taxon>Mucoromycota</taxon>
        <taxon>Glomeromycotina</taxon>
        <taxon>Glomeromycetes</taxon>
        <taxon>Diversisporales</taxon>
        <taxon>Gigasporaceae</taxon>
        <taxon>Gigaspora</taxon>
    </lineage>
</organism>
<sequence>NSKNPRICQEDSDQDMSSCNFDNINSDSLDDECEPISNNMDDEPKTFDRTKSDINWNQESPYSLFENFTNMAIFI</sequence>
<feature type="non-terminal residue" evidence="2">
    <location>
        <position position="1"/>
    </location>
</feature>
<dbReference type="EMBL" id="CAJVQB010012779">
    <property type="protein sequence ID" value="CAG8757904.1"/>
    <property type="molecule type" value="Genomic_DNA"/>
</dbReference>
<dbReference type="Proteomes" id="UP000789901">
    <property type="component" value="Unassembled WGS sequence"/>
</dbReference>
<gene>
    <name evidence="2" type="ORF">GMARGA_LOCUS17129</name>
</gene>
<keyword evidence="3" id="KW-1185">Reference proteome</keyword>
<name>A0ABN7VCN3_GIGMA</name>
<feature type="compositionally biased region" description="Basic and acidic residues" evidence="1">
    <location>
        <begin position="42"/>
        <end position="52"/>
    </location>
</feature>
<accession>A0ABN7VCN3</accession>
<reference evidence="2 3" key="1">
    <citation type="submission" date="2021-06" db="EMBL/GenBank/DDBJ databases">
        <authorList>
            <person name="Kallberg Y."/>
            <person name="Tangrot J."/>
            <person name="Rosling A."/>
        </authorList>
    </citation>
    <scope>NUCLEOTIDE SEQUENCE [LARGE SCALE GENOMIC DNA]</scope>
    <source>
        <strain evidence="2 3">120-4 pot B 10/14</strain>
    </source>
</reference>
<comment type="caution">
    <text evidence="2">The sequence shown here is derived from an EMBL/GenBank/DDBJ whole genome shotgun (WGS) entry which is preliminary data.</text>
</comment>
<feature type="region of interest" description="Disordered" evidence="1">
    <location>
        <begin position="30"/>
        <end position="53"/>
    </location>
</feature>
<evidence type="ECO:0000256" key="1">
    <source>
        <dbReference type="SAM" id="MobiDB-lite"/>
    </source>
</evidence>
<evidence type="ECO:0000313" key="3">
    <source>
        <dbReference type="Proteomes" id="UP000789901"/>
    </source>
</evidence>
<evidence type="ECO:0000313" key="2">
    <source>
        <dbReference type="EMBL" id="CAG8757904.1"/>
    </source>
</evidence>
<protein>
    <submittedName>
        <fullName evidence="2">12477_t:CDS:1</fullName>
    </submittedName>
</protein>
<proteinExistence type="predicted"/>